<protein>
    <submittedName>
        <fullName evidence="1">Acetyl-CoA carboxylase biotin carboxyl carrier protein subunit</fullName>
    </submittedName>
</protein>
<evidence type="ECO:0000313" key="1">
    <source>
        <dbReference type="EMBL" id="QNH96204.1"/>
    </source>
</evidence>
<name>A0A7G7YNY4_9CORY</name>
<dbReference type="EMBL" id="CP046883">
    <property type="protein sequence ID" value="QNH96204.1"/>
    <property type="molecule type" value="Genomic_DNA"/>
</dbReference>
<dbReference type="AlphaFoldDB" id="A0A7G7YNY4"/>
<dbReference type="RefSeq" id="WP_185769947.1">
    <property type="nucleotide sequence ID" value="NZ_CP046883.1"/>
</dbReference>
<dbReference type="Gene3D" id="2.40.50.100">
    <property type="match status" value="1"/>
</dbReference>
<accession>A0A7G7YNY4</accession>
<gene>
    <name evidence="1" type="ORF">GP473_05605</name>
</gene>
<dbReference type="InterPro" id="IPR011053">
    <property type="entry name" value="Single_hybrid_motif"/>
</dbReference>
<organism evidence="1 2">
    <name type="scientific">Corynebacterium anserum</name>
    <dbReference type="NCBI Taxonomy" id="2684406"/>
    <lineage>
        <taxon>Bacteria</taxon>
        <taxon>Bacillati</taxon>
        <taxon>Actinomycetota</taxon>
        <taxon>Actinomycetes</taxon>
        <taxon>Mycobacteriales</taxon>
        <taxon>Corynebacteriaceae</taxon>
        <taxon>Corynebacterium</taxon>
    </lineage>
</organism>
<keyword evidence="2" id="KW-1185">Reference proteome</keyword>
<dbReference type="KEGG" id="cans:GP473_05605"/>
<proteinExistence type="predicted"/>
<dbReference type="CDD" id="cd06850">
    <property type="entry name" value="biotinyl_domain"/>
    <property type="match status" value="1"/>
</dbReference>
<evidence type="ECO:0000313" key="2">
    <source>
        <dbReference type="Proteomes" id="UP000515275"/>
    </source>
</evidence>
<sequence>MKIYAPFAGVVRFLVADGQTVETGDQLAVVEAVKLEAPVLAPGPGVVQRSIHEDFVDVAGGDEILRLGEK</sequence>
<dbReference type="SUPFAM" id="SSF51230">
    <property type="entry name" value="Single hybrid motif"/>
    <property type="match status" value="1"/>
</dbReference>
<reference evidence="1 2" key="1">
    <citation type="submission" date="2019-12" db="EMBL/GenBank/DDBJ databases">
        <title>Corynebacterium sp. nov., isolated from feces of the Anser Albifrons in China.</title>
        <authorList>
            <person name="Liu Q."/>
        </authorList>
    </citation>
    <scope>NUCLEOTIDE SEQUENCE [LARGE SCALE GENOMIC DNA]</scope>
    <source>
        <strain evidence="1 2">23H37-10</strain>
    </source>
</reference>
<dbReference type="Proteomes" id="UP000515275">
    <property type="component" value="Chromosome"/>
</dbReference>
<dbReference type="InterPro" id="IPR000089">
    <property type="entry name" value="Biotin_lipoyl"/>
</dbReference>
<dbReference type="Pfam" id="PF00364">
    <property type="entry name" value="Biotin_lipoyl"/>
    <property type="match status" value="1"/>
</dbReference>